<reference evidence="7" key="1">
    <citation type="submission" date="2024-07" db="EMBL/GenBank/DDBJ databases">
        <authorList>
            <person name="Biller S.J."/>
        </authorList>
    </citation>
    <scope>NUCLEOTIDE SEQUENCE</scope>
    <source>
        <strain evidence="7">WC2420</strain>
    </source>
</reference>
<dbReference type="RefSeq" id="WP_369790514.1">
    <property type="nucleotide sequence ID" value="NZ_CP165628.1"/>
</dbReference>
<dbReference type="Gene3D" id="3.40.190.10">
    <property type="entry name" value="Periplasmic binding protein-like II"/>
    <property type="match status" value="2"/>
</dbReference>
<dbReference type="InterPro" id="IPR000847">
    <property type="entry name" value="LysR_HTH_N"/>
</dbReference>
<keyword evidence="2" id="KW-0678">Repressor</keyword>
<evidence type="ECO:0000256" key="4">
    <source>
        <dbReference type="ARBA" id="ARBA00023125"/>
    </source>
</evidence>
<dbReference type="PRINTS" id="PR00039">
    <property type="entry name" value="HTHLYSR"/>
</dbReference>
<gene>
    <name evidence="7" type="ORF">AB3G37_09760</name>
</gene>
<accession>A0AB39VVN4</accession>
<dbReference type="InterPro" id="IPR036388">
    <property type="entry name" value="WH-like_DNA-bd_sf"/>
</dbReference>
<keyword evidence="5" id="KW-0804">Transcription</keyword>
<dbReference type="FunFam" id="1.10.10.10:FF:000001">
    <property type="entry name" value="LysR family transcriptional regulator"/>
    <property type="match status" value="1"/>
</dbReference>
<evidence type="ECO:0000256" key="2">
    <source>
        <dbReference type="ARBA" id="ARBA00022491"/>
    </source>
</evidence>
<dbReference type="Gene3D" id="1.10.10.10">
    <property type="entry name" value="Winged helix-like DNA-binding domain superfamily/Winged helix DNA-binding domain"/>
    <property type="match status" value="1"/>
</dbReference>
<evidence type="ECO:0000313" key="7">
    <source>
        <dbReference type="EMBL" id="XDU74329.1"/>
    </source>
</evidence>
<evidence type="ECO:0000256" key="3">
    <source>
        <dbReference type="ARBA" id="ARBA00023015"/>
    </source>
</evidence>
<protein>
    <submittedName>
        <fullName evidence="7">LysR family transcriptional regulator</fullName>
    </submittedName>
</protein>
<evidence type="ECO:0000259" key="6">
    <source>
        <dbReference type="PROSITE" id="PS50931"/>
    </source>
</evidence>
<comment type="similarity">
    <text evidence="1">Belongs to the LysR transcriptional regulatory family.</text>
</comment>
<dbReference type="PROSITE" id="PS50931">
    <property type="entry name" value="HTH_LYSR"/>
    <property type="match status" value="1"/>
</dbReference>
<dbReference type="CDD" id="cd05466">
    <property type="entry name" value="PBP2_LTTR_substrate"/>
    <property type="match status" value="1"/>
</dbReference>
<keyword evidence="4" id="KW-0238">DNA-binding</keyword>
<dbReference type="SUPFAM" id="SSF46785">
    <property type="entry name" value="Winged helix' DNA-binding domain"/>
    <property type="match status" value="1"/>
</dbReference>
<evidence type="ECO:0000256" key="1">
    <source>
        <dbReference type="ARBA" id="ARBA00009437"/>
    </source>
</evidence>
<dbReference type="GO" id="GO:0000976">
    <property type="term" value="F:transcription cis-regulatory region binding"/>
    <property type="evidence" value="ECO:0007669"/>
    <property type="project" value="TreeGrafter"/>
</dbReference>
<proteinExistence type="inferred from homology"/>
<feature type="domain" description="HTH lysR-type" evidence="6">
    <location>
        <begin position="1"/>
        <end position="60"/>
    </location>
</feature>
<dbReference type="InterPro" id="IPR036390">
    <property type="entry name" value="WH_DNA-bd_sf"/>
</dbReference>
<dbReference type="InterPro" id="IPR005119">
    <property type="entry name" value="LysR_subst-bd"/>
</dbReference>
<evidence type="ECO:0000256" key="5">
    <source>
        <dbReference type="ARBA" id="ARBA00023163"/>
    </source>
</evidence>
<keyword evidence="3" id="KW-0805">Transcription regulation</keyword>
<dbReference type="SUPFAM" id="SSF53850">
    <property type="entry name" value="Periplasmic binding protein-like II"/>
    <property type="match status" value="1"/>
</dbReference>
<organism evidence="7">
    <name type="scientific">Rouxiella sp. WC2420</name>
    <dbReference type="NCBI Taxonomy" id="3234145"/>
    <lineage>
        <taxon>Bacteria</taxon>
        <taxon>Pseudomonadati</taxon>
        <taxon>Pseudomonadota</taxon>
        <taxon>Gammaproteobacteria</taxon>
        <taxon>Enterobacterales</taxon>
        <taxon>Yersiniaceae</taxon>
        <taxon>Rouxiella</taxon>
    </lineage>
</organism>
<sequence length="302" mass="32763">MISNFSAIESFFWAAQLSSFRAAAELLNVSQPTISYRIKELEASLGISLFDRQGRGVELTSDGHALCAYVERMMSIASDIEANVSVRRHQTQPIRLGIIDSFAIICLPTLLKRIDKLHPNLRVSITTDNSHALAAKLSNGSIDLAILSTPPQLPGVELTSLGKQSISWVASPALGLGQQRLSAERFSQLRIFSTPAPSNLHYLILGSLGKDPALNLHVNECSSLALILTLVKEGLGISLLPERIAQQELAGGLLEMLSSDSFSLPPQDVFIAHNKGIINRSVKLMAALIHDVALESDYVYQA</sequence>
<dbReference type="PANTHER" id="PTHR30126:SF77">
    <property type="entry name" value="TRANSCRIPTIONAL REGULATORY PROTEIN"/>
    <property type="match status" value="1"/>
</dbReference>
<name>A0AB39VVN4_9GAMM</name>
<dbReference type="AlphaFoldDB" id="A0AB39VVN4"/>
<dbReference type="Pfam" id="PF00126">
    <property type="entry name" value="HTH_1"/>
    <property type="match status" value="1"/>
</dbReference>
<dbReference type="Pfam" id="PF03466">
    <property type="entry name" value="LysR_substrate"/>
    <property type="match status" value="1"/>
</dbReference>
<dbReference type="EMBL" id="CP165628">
    <property type="protein sequence ID" value="XDU74329.1"/>
    <property type="molecule type" value="Genomic_DNA"/>
</dbReference>
<dbReference type="PANTHER" id="PTHR30126">
    <property type="entry name" value="HTH-TYPE TRANSCRIPTIONAL REGULATOR"/>
    <property type="match status" value="1"/>
</dbReference>
<dbReference type="GO" id="GO:0003700">
    <property type="term" value="F:DNA-binding transcription factor activity"/>
    <property type="evidence" value="ECO:0007669"/>
    <property type="project" value="InterPro"/>
</dbReference>